<name>A0AAN9FY79_9CAEN</name>
<organism evidence="1 2">
    <name type="scientific">Littorina saxatilis</name>
    <dbReference type="NCBI Taxonomy" id="31220"/>
    <lineage>
        <taxon>Eukaryota</taxon>
        <taxon>Metazoa</taxon>
        <taxon>Spiralia</taxon>
        <taxon>Lophotrochozoa</taxon>
        <taxon>Mollusca</taxon>
        <taxon>Gastropoda</taxon>
        <taxon>Caenogastropoda</taxon>
        <taxon>Littorinimorpha</taxon>
        <taxon>Littorinoidea</taxon>
        <taxon>Littorinidae</taxon>
        <taxon>Littorina</taxon>
    </lineage>
</organism>
<evidence type="ECO:0000313" key="1">
    <source>
        <dbReference type="EMBL" id="KAK7088849.1"/>
    </source>
</evidence>
<protein>
    <submittedName>
        <fullName evidence="1">Uncharacterized protein</fullName>
    </submittedName>
</protein>
<sequence length="454" mass="51789">MAQAHAAGCNTCKEMTIKQLPGQTLVISAEDLMEELGSQFSKKITKKLKREKEKKFLKNLNALMNTGGGILCLHVENPHMLGSFEESVNLAMASLISDNTTFPENFERHLKDDNHVIFRVKQKERPLSTVSFQTKISYDKGVEDATHGQMRHLLMPKEREEDSKQPAHTKLTYEYKFREGEEVKVKVTNAKGNPTKVKEVVYQESRNAQAKKIPKPPVGRTAAEKVETLTEPFFNEDNYPGTFLPRYFAAFSKLEAGGSILLGVEEEKIKLPKWTEVPAAERENLLTFKNPGLTLWTYTKEDAAQYIFGQECPLEQIEKKTGVFNCQGVKLNPQEQDCLREDIRQKAKNMMYWHCGLFAEQSTPGSHSPSFQPPVQVKFHQVENDPDLVVPEIIVEEYKGMAFIGTEGPEAYYIQSDTSNVKRMKMDEWFELYKELFCASCHKPKDVESCHCDE</sequence>
<dbReference type="Proteomes" id="UP001374579">
    <property type="component" value="Unassembled WGS sequence"/>
</dbReference>
<reference evidence="1 2" key="1">
    <citation type="submission" date="2024-02" db="EMBL/GenBank/DDBJ databases">
        <title>Chromosome-scale genome assembly of the rough periwinkle Littorina saxatilis.</title>
        <authorList>
            <person name="De Jode A."/>
            <person name="Faria R."/>
            <person name="Formenti G."/>
            <person name="Sims Y."/>
            <person name="Smith T.P."/>
            <person name="Tracey A."/>
            <person name="Wood J.M.D."/>
            <person name="Zagrodzka Z.B."/>
            <person name="Johannesson K."/>
            <person name="Butlin R.K."/>
            <person name="Leder E.H."/>
        </authorList>
    </citation>
    <scope>NUCLEOTIDE SEQUENCE [LARGE SCALE GENOMIC DNA]</scope>
    <source>
        <strain evidence="1">Snail1</strain>
        <tissue evidence="1">Muscle</tissue>
    </source>
</reference>
<keyword evidence="2" id="KW-1185">Reference proteome</keyword>
<proteinExistence type="predicted"/>
<comment type="caution">
    <text evidence="1">The sequence shown here is derived from an EMBL/GenBank/DDBJ whole genome shotgun (WGS) entry which is preliminary data.</text>
</comment>
<dbReference type="EMBL" id="JBAMIC010003970">
    <property type="protein sequence ID" value="KAK7088849.1"/>
    <property type="molecule type" value="Genomic_DNA"/>
</dbReference>
<accession>A0AAN9FY79</accession>
<dbReference type="AlphaFoldDB" id="A0AAN9FY79"/>
<evidence type="ECO:0000313" key="2">
    <source>
        <dbReference type="Proteomes" id="UP001374579"/>
    </source>
</evidence>
<gene>
    <name evidence="1" type="ORF">V1264_024327</name>
</gene>